<evidence type="ECO:0000313" key="3">
    <source>
        <dbReference type="Proteomes" id="UP001200557"/>
    </source>
</evidence>
<feature type="chain" id="PRO_5046701808" evidence="1">
    <location>
        <begin position="22"/>
        <end position="503"/>
    </location>
</feature>
<reference evidence="2 3" key="1">
    <citation type="submission" date="2022-01" db="EMBL/GenBank/DDBJ databases">
        <title>Octadecabacter sp. nov., isolated from a marine alga.</title>
        <authorList>
            <person name="Jin M.S."/>
            <person name="Kim H.M."/>
            <person name="Han D.M."/>
            <person name="Jung J.J."/>
            <person name="Jeon C.O."/>
        </authorList>
    </citation>
    <scope>NUCLEOTIDE SEQUENCE [LARGE SCALE GENOMIC DNA]</scope>
    <source>
        <strain evidence="2 3">G9-8</strain>
    </source>
</reference>
<name>A0ABS9CWL6_9RHOB</name>
<proteinExistence type="predicted"/>
<protein>
    <submittedName>
        <fullName evidence="2">DUF2125 domain-containing protein</fullName>
    </submittedName>
</protein>
<dbReference type="RefSeq" id="WP_235225614.1">
    <property type="nucleotide sequence ID" value="NZ_JAKGAQ010000002.1"/>
</dbReference>
<organism evidence="2 3">
    <name type="scientific">Octadecabacter dasysiphoniae</name>
    <dbReference type="NCBI Taxonomy" id="2909341"/>
    <lineage>
        <taxon>Bacteria</taxon>
        <taxon>Pseudomonadati</taxon>
        <taxon>Pseudomonadota</taxon>
        <taxon>Alphaproteobacteria</taxon>
        <taxon>Rhodobacterales</taxon>
        <taxon>Roseobacteraceae</taxon>
        <taxon>Octadecabacter</taxon>
    </lineage>
</organism>
<comment type="caution">
    <text evidence="2">The sequence shown here is derived from an EMBL/GenBank/DDBJ whole genome shotgun (WGS) entry which is preliminary data.</text>
</comment>
<accession>A0ABS9CWL6</accession>
<evidence type="ECO:0000313" key="2">
    <source>
        <dbReference type="EMBL" id="MCF2871346.1"/>
    </source>
</evidence>
<keyword evidence="3" id="KW-1185">Reference proteome</keyword>
<dbReference type="Proteomes" id="UP001200557">
    <property type="component" value="Unassembled WGS sequence"/>
</dbReference>
<feature type="signal peptide" evidence="1">
    <location>
        <begin position="1"/>
        <end position="21"/>
    </location>
</feature>
<gene>
    <name evidence="2" type="ORF">L0664_09750</name>
</gene>
<evidence type="ECO:0000256" key="1">
    <source>
        <dbReference type="SAM" id="SignalP"/>
    </source>
</evidence>
<dbReference type="EMBL" id="JAKGAQ010000002">
    <property type="protein sequence ID" value="MCF2871346.1"/>
    <property type="molecule type" value="Genomic_DNA"/>
</dbReference>
<sequence length="503" mass="53552">MKSIRHTSLIAAILCGTTANADVTAQQVWDNWTEQMAVYGQGFTTSGEDMSAGTLTISDVKIEMSDDEATITALLGDIALTENGDGTVSITVADSYPITINATPQYGDPVKANLTVSQENMSLTVSGDPEAMVYDIAADRYALSLDNLEGDQSMDVEVVDAVIAMLNVAGQYSVSEDTLTRIDYAFNIGALDIDMLFNEIDAGGTISGNADIADLAMFAKIAAPIDMDMNAEQPPFADGLAFEGGYTFGNLSYAFDFDVKNDQGSGSATVDSGILSVAFDMDGALYSGTSKGIDITMSIPNEIPFPLQASMAQYGFDFDIPLSQGTDGPRDARLGFNFTELAISDTIWNLVDPQTILPREAVTVAIGLSAKVTPFFDFLDPAQQEAAMMTDVPGELNSVEITELVVKGAGAEITGDGAFTFDNSDLQTFDGFPRPEGQVNFAINGVNGLIDNLIQMGLIPQEEAMMPRMMMGMFTTPVGDDMLTSTIEVNSEGHALANGQRLR</sequence>
<keyword evidence="1" id="KW-0732">Signal</keyword>